<sequence length="98" mass="11787">MEMSMEEIKGKAKLGKKEKEVLEYLTQGDTWVEHLYRDFCWAHNYMPYFGRVLKRLEQKGWIAYYHIRNDDTGRRRKYVCLTPEGLAILNKRVSKAKQ</sequence>
<dbReference type="InterPro" id="IPR036390">
    <property type="entry name" value="WH_DNA-bd_sf"/>
</dbReference>
<dbReference type="Gene3D" id="1.10.10.10">
    <property type="entry name" value="Winged helix-like DNA-binding domain superfamily/Winged helix DNA-binding domain"/>
    <property type="match status" value="1"/>
</dbReference>
<accession>Q50I33</accession>
<evidence type="ECO:0000313" key="2">
    <source>
        <dbReference type="Proteomes" id="UP000001777"/>
    </source>
</evidence>
<dbReference type="RefSeq" id="YP_001542655.1">
    <property type="nucleotide sequence ID" value="NC_009965.1"/>
</dbReference>
<dbReference type="KEGG" id="vg:5729530"/>
<organism evidence="1 2">
    <name type="scientific">Acidianus rod-shaped virus 1</name>
    <dbReference type="NCBI Taxonomy" id="309181"/>
    <lineage>
        <taxon>Viruses</taxon>
        <taxon>Adnaviria</taxon>
        <taxon>Zilligvirae</taxon>
        <taxon>Taleaviricota</taxon>
        <taxon>Tokiviricetes</taxon>
        <taxon>Ligamenvirales</taxon>
        <taxon>Rudiviridae</taxon>
        <taxon>Itarudivirus</taxon>
        <taxon>Itarudivirus pozzuoliense</taxon>
        <taxon>Itarudivirus ARV1</taxon>
    </lineage>
</organism>
<dbReference type="EMBL" id="AJ875026">
    <property type="protein sequence ID" value="CAI44193.1"/>
    <property type="molecule type" value="Genomic_DNA"/>
</dbReference>
<reference evidence="1 2" key="1">
    <citation type="journal article" date="2005" name="Virology">
        <title>A novel rudivirus, ARV1, of the hyperthermophilic archaeal genus Acidianus.</title>
        <authorList>
            <person name="Vestergaard G."/>
            <person name="Haring M."/>
            <person name="Peng X."/>
            <person name="Rachel R."/>
            <person name="Garrett R.A."/>
            <person name="Prangishvili D."/>
        </authorList>
    </citation>
    <scope>NUCLEOTIDE SEQUENCE</scope>
</reference>
<dbReference type="InterPro" id="IPR036388">
    <property type="entry name" value="WH-like_DNA-bd_sf"/>
</dbReference>
<name>Q50I33_9VIRU</name>
<dbReference type="Proteomes" id="UP000001777">
    <property type="component" value="Segment"/>
</dbReference>
<dbReference type="GeneID" id="5729530"/>
<proteinExistence type="predicted"/>
<keyword evidence="2" id="KW-1185">Reference proteome</keyword>
<protein>
    <submittedName>
        <fullName evidence="1">Putative transcriptional regulator</fullName>
    </submittedName>
</protein>
<evidence type="ECO:0000313" key="1">
    <source>
        <dbReference type="EMBL" id="CAI44193.1"/>
    </source>
</evidence>
<dbReference type="SUPFAM" id="SSF46785">
    <property type="entry name" value="Winged helix' DNA-binding domain"/>
    <property type="match status" value="1"/>
</dbReference>